<dbReference type="EMBL" id="LT607753">
    <property type="protein sequence ID" value="SCG68182.1"/>
    <property type="molecule type" value="Genomic_DNA"/>
</dbReference>
<evidence type="ECO:0000313" key="4">
    <source>
        <dbReference type="Proteomes" id="UP000198215"/>
    </source>
</evidence>
<name>A0A1C5JCA7_9ACTN</name>
<organism evidence="3 4">
    <name type="scientific">Micromonospora coxensis</name>
    <dbReference type="NCBI Taxonomy" id="356852"/>
    <lineage>
        <taxon>Bacteria</taxon>
        <taxon>Bacillati</taxon>
        <taxon>Actinomycetota</taxon>
        <taxon>Actinomycetes</taxon>
        <taxon>Micromonosporales</taxon>
        <taxon>Micromonosporaceae</taxon>
        <taxon>Micromonospora</taxon>
    </lineage>
</organism>
<keyword evidence="2" id="KW-1133">Transmembrane helix</keyword>
<feature type="transmembrane region" description="Helical" evidence="2">
    <location>
        <begin position="227"/>
        <end position="248"/>
    </location>
</feature>
<keyword evidence="2" id="KW-0812">Transmembrane</keyword>
<evidence type="ECO:0000313" key="3">
    <source>
        <dbReference type="EMBL" id="SCG68182.1"/>
    </source>
</evidence>
<accession>A0A1C5JCA7</accession>
<proteinExistence type="predicted"/>
<dbReference type="Proteomes" id="UP000198215">
    <property type="component" value="Chromosome I"/>
</dbReference>
<evidence type="ECO:0000256" key="1">
    <source>
        <dbReference type="SAM" id="MobiDB-lite"/>
    </source>
</evidence>
<feature type="region of interest" description="Disordered" evidence="1">
    <location>
        <begin position="327"/>
        <end position="346"/>
    </location>
</feature>
<feature type="transmembrane region" description="Helical" evidence="2">
    <location>
        <begin position="201"/>
        <end position="221"/>
    </location>
</feature>
<reference evidence="4" key="1">
    <citation type="submission" date="2016-06" db="EMBL/GenBank/DDBJ databases">
        <authorList>
            <person name="Varghese N."/>
            <person name="Submissions Spin"/>
        </authorList>
    </citation>
    <scope>NUCLEOTIDE SEQUENCE [LARGE SCALE GENOMIC DNA]</scope>
    <source>
        <strain evidence="4">DSM 45161</strain>
    </source>
</reference>
<feature type="transmembrane region" description="Helical" evidence="2">
    <location>
        <begin position="154"/>
        <end position="175"/>
    </location>
</feature>
<feature type="transmembrane region" description="Helical" evidence="2">
    <location>
        <begin position="260"/>
        <end position="285"/>
    </location>
</feature>
<feature type="transmembrane region" description="Helical" evidence="2">
    <location>
        <begin position="65"/>
        <end position="83"/>
    </location>
</feature>
<dbReference type="AlphaFoldDB" id="A0A1C5JCA7"/>
<keyword evidence="4" id="KW-1185">Reference proteome</keyword>
<keyword evidence="2" id="KW-0472">Membrane</keyword>
<feature type="transmembrane region" description="Helical" evidence="2">
    <location>
        <begin position="89"/>
        <end position="112"/>
    </location>
</feature>
<feature type="transmembrane region" description="Helical" evidence="2">
    <location>
        <begin position="124"/>
        <end position="142"/>
    </location>
</feature>
<feature type="transmembrane region" description="Helical" evidence="2">
    <location>
        <begin position="42"/>
        <end position="58"/>
    </location>
</feature>
<feature type="transmembrane region" description="Helical" evidence="2">
    <location>
        <begin position="305"/>
        <end position="323"/>
    </location>
</feature>
<evidence type="ECO:0000256" key="2">
    <source>
        <dbReference type="SAM" id="Phobius"/>
    </source>
</evidence>
<protein>
    <submittedName>
        <fullName evidence="3">Uncharacterized protein</fullName>
    </submittedName>
</protein>
<gene>
    <name evidence="3" type="ORF">GA0070614_4356</name>
</gene>
<sequence>MGLAVVAAVLWAVGMTVLQPLTEPVGPWSETLPGNNTYWARDLRFLAILAVAAGLVLAGGGRRDAAVPAVLLAGGWLAVDVAVDRADPYGAGATVALAVAGCLAVAATATLVRRPARAAPDRPVLAGTACVAAVLVLVATLIESPTDREPELDPAALATAGLLLALTVAGALAAAPASPSPGTRRPDGSPLPVTAERRRRYAVAAGIAVVGLVGLVLVRAVEPGHRLTPAAALGTVLLAGVTLLAWDWPDGRPTWWRHGLATLVAAVLPVGLMVAVAVVTGMLRLAAPLTALAGNSPINSADSDVLLSLSGLLAGLGTALLLARPATLGQAPTPPEPPLRASAERR</sequence>